<sequence length="243" mass="26376">MTRFLRTSEDPRRRAETEAVRHRHHTGKLLRLRPGIYFPAREWDAMDAFARYRVFVDAVFASTPNAVAGVETAALLNGLPVLTVPPRVVLRAPTRGFARTLPGRRLGPTGTGPLGFAVQYQALPPSGTRRLWNAHDLPTSIAVPPLAVTAVECAALLPWVDAVVAVEAALRRARVLHDDALMTPLRLGAALGSYSPTRQRRAARVLEFASAEPATALESFDRAVAALHGGRGTRRRTTMPAAS</sequence>
<comment type="caution">
    <text evidence="1">The sequence shown here is derived from an EMBL/GenBank/DDBJ whole genome shotgun (WGS) entry which is preliminary data.</text>
</comment>
<evidence type="ECO:0008006" key="3">
    <source>
        <dbReference type="Google" id="ProtNLM"/>
    </source>
</evidence>
<reference evidence="2" key="1">
    <citation type="journal article" date="2019" name="Int. J. Syst. Evol. Microbiol.">
        <title>The Global Catalogue of Microorganisms (GCM) 10K type strain sequencing project: providing services to taxonomists for standard genome sequencing and annotation.</title>
        <authorList>
            <consortium name="The Broad Institute Genomics Platform"/>
            <consortium name="The Broad Institute Genome Sequencing Center for Infectious Disease"/>
            <person name="Wu L."/>
            <person name="Ma J."/>
        </authorList>
    </citation>
    <scope>NUCLEOTIDE SEQUENCE [LARGE SCALE GENOMIC DNA]</scope>
    <source>
        <strain evidence="2">KCTC 19466</strain>
    </source>
</reference>
<dbReference type="EMBL" id="BMXK01000005">
    <property type="protein sequence ID" value="GHD05174.1"/>
    <property type="molecule type" value="Genomic_DNA"/>
</dbReference>
<proteinExistence type="predicted"/>
<name>A0ABQ3GIS7_9MICC</name>
<evidence type="ECO:0000313" key="1">
    <source>
        <dbReference type="EMBL" id="GHD05174.1"/>
    </source>
</evidence>
<gene>
    <name evidence="1" type="ORF">GCM10008096_13730</name>
</gene>
<dbReference type="Proteomes" id="UP000642819">
    <property type="component" value="Unassembled WGS sequence"/>
</dbReference>
<keyword evidence="2" id="KW-1185">Reference proteome</keyword>
<organism evidence="1 2">
    <name type="scientific">Zhihengliuella salsuginis</name>
    <dbReference type="NCBI Taxonomy" id="578222"/>
    <lineage>
        <taxon>Bacteria</taxon>
        <taxon>Bacillati</taxon>
        <taxon>Actinomycetota</taxon>
        <taxon>Actinomycetes</taxon>
        <taxon>Micrococcales</taxon>
        <taxon>Micrococcaceae</taxon>
        <taxon>Zhihengliuella</taxon>
    </lineage>
</organism>
<dbReference type="RefSeq" id="WP_189349394.1">
    <property type="nucleotide sequence ID" value="NZ_BMXK01000005.1"/>
</dbReference>
<accession>A0ABQ3GIS7</accession>
<evidence type="ECO:0000313" key="2">
    <source>
        <dbReference type="Proteomes" id="UP000642819"/>
    </source>
</evidence>
<protein>
    <recommendedName>
        <fullName evidence="3">Transcriptional regulator, AbiEi antitoxin, Type IV TA system</fullName>
    </recommendedName>
</protein>